<feature type="domain" description="Radical SAM core" evidence="10">
    <location>
        <begin position="144"/>
        <end position="368"/>
    </location>
</feature>
<dbReference type="GO" id="GO:0035599">
    <property type="term" value="F:aspartic acid methylthiotransferase activity"/>
    <property type="evidence" value="ECO:0007669"/>
    <property type="project" value="TreeGrafter"/>
</dbReference>
<dbReference type="STRING" id="1121881.SAMN02745225_00690"/>
<evidence type="ECO:0000256" key="7">
    <source>
        <dbReference type="ARBA" id="ARBA00023014"/>
    </source>
</evidence>
<dbReference type="InterPro" id="IPR002792">
    <property type="entry name" value="TRAM_dom"/>
</dbReference>
<dbReference type="OrthoDB" id="9805215at2"/>
<dbReference type="CDD" id="cd01335">
    <property type="entry name" value="Radical_SAM"/>
    <property type="match status" value="1"/>
</dbReference>
<dbReference type="InterPro" id="IPR013848">
    <property type="entry name" value="Methylthiotransferase_N"/>
</dbReference>
<dbReference type="Pfam" id="PF18693">
    <property type="entry name" value="TRAM_2"/>
    <property type="match status" value="1"/>
</dbReference>
<dbReference type="InterPro" id="IPR005840">
    <property type="entry name" value="Ribosomal_uS12_MeSTrfase_RimO"/>
</dbReference>
<dbReference type="InterPro" id="IPR023404">
    <property type="entry name" value="rSAM_horseshoe"/>
</dbReference>
<dbReference type="GO" id="GO:0046872">
    <property type="term" value="F:metal ion binding"/>
    <property type="evidence" value="ECO:0007669"/>
    <property type="project" value="UniProtKB-KW"/>
</dbReference>
<evidence type="ECO:0000256" key="4">
    <source>
        <dbReference type="ARBA" id="ARBA00022691"/>
    </source>
</evidence>
<feature type="binding site" evidence="8">
    <location>
        <position position="11"/>
    </location>
    <ligand>
        <name>[4Fe-4S] cluster</name>
        <dbReference type="ChEBI" id="CHEBI:49883"/>
        <label>1</label>
    </ligand>
</feature>
<dbReference type="HAMAP" id="MF_01865">
    <property type="entry name" value="MTTase_RimO"/>
    <property type="match status" value="1"/>
</dbReference>
<dbReference type="InterPro" id="IPR006638">
    <property type="entry name" value="Elp3/MiaA/NifB-like_rSAM"/>
</dbReference>
<dbReference type="SFLD" id="SFLDG01082">
    <property type="entry name" value="B12-binding_domain_containing"/>
    <property type="match status" value="1"/>
</dbReference>
<dbReference type="InterPro" id="IPR012340">
    <property type="entry name" value="NA-bd_OB-fold"/>
</dbReference>
<dbReference type="SUPFAM" id="SSF102114">
    <property type="entry name" value="Radical SAM enzymes"/>
    <property type="match status" value="1"/>
</dbReference>
<comment type="cofactor">
    <cofactor evidence="8">
        <name>[4Fe-4S] cluster</name>
        <dbReference type="ChEBI" id="CHEBI:49883"/>
    </cofactor>
    <text evidence="8">Binds 2 [4Fe-4S] clusters. One cluster is coordinated with 3 cysteines and an exchangeable S-adenosyl-L-methionine.</text>
</comment>
<comment type="subcellular location">
    <subcellularLocation>
        <location evidence="8">Cytoplasm</location>
    </subcellularLocation>
</comment>
<dbReference type="InterPro" id="IPR007197">
    <property type="entry name" value="rSAM"/>
</dbReference>
<dbReference type="Pfam" id="PF00919">
    <property type="entry name" value="UPF0004"/>
    <property type="match status" value="1"/>
</dbReference>
<dbReference type="SMART" id="SM00729">
    <property type="entry name" value="Elp3"/>
    <property type="match status" value="1"/>
</dbReference>
<keyword evidence="2 8" id="KW-0963">Cytoplasm</keyword>
<feature type="binding site" evidence="8">
    <location>
        <position position="158"/>
    </location>
    <ligand>
        <name>[4Fe-4S] cluster</name>
        <dbReference type="ChEBI" id="CHEBI:49883"/>
        <label>2</label>
        <note>4Fe-4S-S-AdoMet</note>
    </ligand>
</feature>
<dbReference type="SFLD" id="SFLDG01061">
    <property type="entry name" value="methylthiotransferase"/>
    <property type="match status" value="1"/>
</dbReference>
<dbReference type="SFLD" id="SFLDS00029">
    <property type="entry name" value="Radical_SAM"/>
    <property type="match status" value="1"/>
</dbReference>
<dbReference type="InterPro" id="IPR038135">
    <property type="entry name" value="Methylthiotransferase_N_sf"/>
</dbReference>
<gene>
    <name evidence="8" type="primary">rimO</name>
    <name evidence="11" type="ORF">SAMN02745225_00690</name>
</gene>
<dbReference type="InterPro" id="IPR058240">
    <property type="entry name" value="rSAM_sf"/>
</dbReference>
<organism evidence="11 12">
    <name type="scientific">Ferrithrix thermotolerans DSM 19514</name>
    <dbReference type="NCBI Taxonomy" id="1121881"/>
    <lineage>
        <taxon>Bacteria</taxon>
        <taxon>Bacillati</taxon>
        <taxon>Actinomycetota</taxon>
        <taxon>Acidimicrobiia</taxon>
        <taxon>Acidimicrobiales</taxon>
        <taxon>Acidimicrobiaceae</taxon>
        <taxon>Ferrithrix</taxon>
    </lineage>
</organism>
<comment type="function">
    <text evidence="8">Catalyzes the methylthiolation of an aspartic acid residue of ribosomal protein uS12.</text>
</comment>
<dbReference type="Proteomes" id="UP000184295">
    <property type="component" value="Unassembled WGS sequence"/>
</dbReference>
<feature type="domain" description="MTTase N-terminal" evidence="9">
    <location>
        <begin position="2"/>
        <end position="121"/>
    </location>
</feature>
<dbReference type="Gene3D" id="3.40.50.12160">
    <property type="entry name" value="Methylthiotransferase, N-terminal domain"/>
    <property type="match status" value="1"/>
</dbReference>
<keyword evidence="7 8" id="KW-0411">Iron-sulfur</keyword>
<dbReference type="PROSITE" id="PS51449">
    <property type="entry name" value="MTTASE_N"/>
    <property type="match status" value="1"/>
</dbReference>
<dbReference type="PANTHER" id="PTHR43837:SF1">
    <property type="entry name" value="RIBOSOMAL PROTEIN US12 METHYLTHIOTRANSFERASE RIMO"/>
    <property type="match status" value="1"/>
</dbReference>
<feature type="binding site" evidence="8">
    <location>
        <position position="162"/>
    </location>
    <ligand>
        <name>[4Fe-4S] cluster</name>
        <dbReference type="ChEBI" id="CHEBI:49883"/>
        <label>2</label>
        <note>4Fe-4S-S-AdoMet</note>
    </ligand>
</feature>
<keyword evidence="3 8" id="KW-0808">Transferase</keyword>
<keyword evidence="12" id="KW-1185">Reference proteome</keyword>
<evidence type="ECO:0000313" key="11">
    <source>
        <dbReference type="EMBL" id="SHE46502.1"/>
    </source>
</evidence>
<evidence type="ECO:0000259" key="10">
    <source>
        <dbReference type="PROSITE" id="PS51918"/>
    </source>
</evidence>
<dbReference type="Pfam" id="PF04055">
    <property type="entry name" value="Radical_SAM"/>
    <property type="match status" value="1"/>
</dbReference>
<dbReference type="GO" id="GO:0006400">
    <property type="term" value="P:tRNA modification"/>
    <property type="evidence" value="ECO:0007669"/>
    <property type="project" value="InterPro"/>
</dbReference>
<dbReference type="RefSeq" id="WP_072788755.1">
    <property type="nucleotide sequence ID" value="NZ_FQUL01000006.1"/>
</dbReference>
<dbReference type="PANTHER" id="PTHR43837">
    <property type="entry name" value="RIBOSOMAL PROTEIN S12 METHYLTHIOTRANSFERASE RIMO"/>
    <property type="match status" value="1"/>
</dbReference>
<keyword evidence="11" id="KW-0689">Ribosomal protein</keyword>
<evidence type="ECO:0000256" key="6">
    <source>
        <dbReference type="ARBA" id="ARBA00023004"/>
    </source>
</evidence>
<dbReference type="NCBIfam" id="TIGR00089">
    <property type="entry name" value="MiaB/RimO family radical SAM methylthiotransferase"/>
    <property type="match status" value="1"/>
</dbReference>
<dbReference type="InterPro" id="IPR005839">
    <property type="entry name" value="Methylthiotransferase"/>
</dbReference>
<dbReference type="GO" id="GO:0051539">
    <property type="term" value="F:4 iron, 4 sulfur cluster binding"/>
    <property type="evidence" value="ECO:0007669"/>
    <property type="project" value="UniProtKB-UniRule"/>
</dbReference>
<keyword evidence="4 8" id="KW-0949">S-adenosyl-L-methionine</keyword>
<dbReference type="EC" id="2.8.4.4" evidence="8"/>
<proteinExistence type="inferred from homology"/>
<feature type="binding site" evidence="8">
    <location>
        <position position="165"/>
    </location>
    <ligand>
        <name>[4Fe-4S] cluster</name>
        <dbReference type="ChEBI" id="CHEBI:49883"/>
        <label>2</label>
        <note>4Fe-4S-S-AdoMet</note>
    </ligand>
</feature>
<sequence>MTKYWFETLGCPKNQVDSDRLITQLEAKGLREANKVDEADVVVVNTCAFIDAAREESIETILELSELKADGAKLVVTGCLAQRYKSELADALPEVDIVAGFGEDFSASVAVGVTIGRKARGAEREAGARDDLPVMDLLRLPRRKASLPWSYVKVAEGCNKNCGFCSIPSFRGRQVSKSIEEIVAEILELEVKEAVLVAQDLANYGADLYGRPYLETLYKTVQEVVPWVRLLYIYPTGLTESLIDMVAASPVPYFDLSLQHVSAQLLRRMKRVGSAKAVLSKIERIRSLRPEAVFRTSFILGYPGETEEDQEILRDFIEEAQLDWVGFFAFSHEEGTYAASLGDHIERSLAVERINELSEIQDRITRIKRMSLLGKEVSVLIDSEGKGRSFRETPEIDALCKVVGDAHVGSFIEGKVIDTNGLDLVVKRVKTL</sequence>
<dbReference type="Gene3D" id="3.80.30.20">
    <property type="entry name" value="tm_1862 like domain"/>
    <property type="match status" value="1"/>
</dbReference>
<evidence type="ECO:0000256" key="1">
    <source>
        <dbReference type="ARBA" id="ARBA00022485"/>
    </source>
</evidence>
<keyword evidence="5 8" id="KW-0479">Metal-binding</keyword>
<dbReference type="PROSITE" id="PS51918">
    <property type="entry name" value="RADICAL_SAM"/>
    <property type="match status" value="1"/>
</dbReference>
<name>A0A1M4TPU1_9ACTN</name>
<dbReference type="EMBL" id="FQUL01000006">
    <property type="protein sequence ID" value="SHE46502.1"/>
    <property type="molecule type" value="Genomic_DNA"/>
</dbReference>
<accession>A0A1M4TPU1</accession>
<dbReference type="AlphaFoldDB" id="A0A1M4TPU1"/>
<keyword evidence="6 8" id="KW-0408">Iron</keyword>
<dbReference type="Gene3D" id="2.40.50.140">
    <property type="entry name" value="Nucleic acid-binding proteins"/>
    <property type="match status" value="1"/>
</dbReference>
<evidence type="ECO:0000256" key="2">
    <source>
        <dbReference type="ARBA" id="ARBA00022490"/>
    </source>
</evidence>
<evidence type="ECO:0000259" key="9">
    <source>
        <dbReference type="PROSITE" id="PS51449"/>
    </source>
</evidence>
<dbReference type="NCBIfam" id="TIGR01125">
    <property type="entry name" value="30S ribosomal protein S12 methylthiotransferase RimO"/>
    <property type="match status" value="1"/>
</dbReference>
<dbReference type="GO" id="GO:0103039">
    <property type="term" value="F:protein methylthiotransferase activity"/>
    <property type="evidence" value="ECO:0007669"/>
    <property type="project" value="UniProtKB-EC"/>
</dbReference>
<evidence type="ECO:0000256" key="5">
    <source>
        <dbReference type="ARBA" id="ARBA00022723"/>
    </source>
</evidence>
<comment type="similarity">
    <text evidence="8">Belongs to the methylthiotransferase family. RimO subfamily.</text>
</comment>
<protein>
    <recommendedName>
        <fullName evidence="8">Ribosomal protein uS12 methylthiotransferase RimO</fullName>
        <shortName evidence="8">uS12 MTTase</shortName>
        <shortName evidence="8">uS12 methylthiotransferase</shortName>
        <ecNumber evidence="8">2.8.4.4</ecNumber>
    </recommendedName>
    <alternativeName>
        <fullName evidence="8">Ribosomal protein uS12 (aspartate-C(3))-methylthiotransferase</fullName>
    </alternativeName>
    <alternativeName>
        <fullName evidence="8">Ribosome maturation factor RimO</fullName>
    </alternativeName>
</protein>
<dbReference type="GO" id="GO:0005829">
    <property type="term" value="C:cytosol"/>
    <property type="evidence" value="ECO:0007669"/>
    <property type="project" value="TreeGrafter"/>
</dbReference>
<keyword evidence="11" id="KW-0687">Ribonucleoprotein</keyword>
<comment type="catalytic activity">
    <reaction evidence="8">
        <text>L-aspartate(89)-[ribosomal protein uS12]-hydrogen + (sulfur carrier)-SH + AH2 + 2 S-adenosyl-L-methionine = 3-methylsulfanyl-L-aspartate(89)-[ribosomal protein uS12]-hydrogen + (sulfur carrier)-H + 5'-deoxyadenosine + L-methionine + A + S-adenosyl-L-homocysteine + 2 H(+)</text>
        <dbReference type="Rhea" id="RHEA:37087"/>
        <dbReference type="Rhea" id="RHEA-COMP:10460"/>
        <dbReference type="Rhea" id="RHEA-COMP:10461"/>
        <dbReference type="Rhea" id="RHEA-COMP:14737"/>
        <dbReference type="Rhea" id="RHEA-COMP:14739"/>
        <dbReference type="ChEBI" id="CHEBI:13193"/>
        <dbReference type="ChEBI" id="CHEBI:15378"/>
        <dbReference type="ChEBI" id="CHEBI:17319"/>
        <dbReference type="ChEBI" id="CHEBI:17499"/>
        <dbReference type="ChEBI" id="CHEBI:29917"/>
        <dbReference type="ChEBI" id="CHEBI:29961"/>
        <dbReference type="ChEBI" id="CHEBI:57844"/>
        <dbReference type="ChEBI" id="CHEBI:57856"/>
        <dbReference type="ChEBI" id="CHEBI:59789"/>
        <dbReference type="ChEBI" id="CHEBI:64428"/>
        <dbReference type="ChEBI" id="CHEBI:73599"/>
        <dbReference type="EC" id="2.8.4.4"/>
    </reaction>
</comment>
<keyword evidence="1 8" id="KW-0004">4Fe-4S</keyword>
<reference evidence="12" key="1">
    <citation type="submission" date="2016-11" db="EMBL/GenBank/DDBJ databases">
        <authorList>
            <person name="Varghese N."/>
            <person name="Submissions S."/>
        </authorList>
    </citation>
    <scope>NUCLEOTIDE SEQUENCE [LARGE SCALE GENOMIC DNA]</scope>
    <source>
        <strain evidence="12">DSM 19514</strain>
    </source>
</reference>
<evidence type="ECO:0000313" key="12">
    <source>
        <dbReference type="Proteomes" id="UP000184295"/>
    </source>
</evidence>
<dbReference type="GO" id="GO:0005840">
    <property type="term" value="C:ribosome"/>
    <property type="evidence" value="ECO:0007669"/>
    <property type="project" value="UniProtKB-KW"/>
</dbReference>
<evidence type="ECO:0000256" key="8">
    <source>
        <dbReference type="HAMAP-Rule" id="MF_01865"/>
    </source>
</evidence>
<feature type="binding site" evidence="8">
    <location>
        <position position="79"/>
    </location>
    <ligand>
        <name>[4Fe-4S] cluster</name>
        <dbReference type="ChEBI" id="CHEBI:49883"/>
        <label>1</label>
    </ligand>
</feature>
<feature type="binding site" evidence="8">
    <location>
        <position position="47"/>
    </location>
    <ligand>
        <name>[4Fe-4S] cluster</name>
        <dbReference type="ChEBI" id="CHEBI:49883"/>
        <label>1</label>
    </ligand>
</feature>
<evidence type="ECO:0000256" key="3">
    <source>
        <dbReference type="ARBA" id="ARBA00022679"/>
    </source>
</evidence>